<gene>
    <name evidence="2" type="ORF">NI17_010620</name>
</gene>
<dbReference type="EMBL" id="CP063196">
    <property type="protein sequence ID" value="UOE21509.1"/>
    <property type="molecule type" value="Genomic_DNA"/>
</dbReference>
<dbReference type="AlphaFoldDB" id="A0AA97M5I7"/>
<evidence type="ECO:0000313" key="3">
    <source>
        <dbReference type="Proteomes" id="UP000265719"/>
    </source>
</evidence>
<keyword evidence="3" id="KW-1185">Reference proteome</keyword>
<dbReference type="KEGG" id="thao:NI17_010620"/>
<proteinExistence type="predicted"/>
<sequence length="131" mass="15271">MNEYARIIEETWRRVRPGEIEQMSDPEAYLTRLGEDVEEEITERWPRLAGPDPEQETHLEKVARLNWARQQAASQVVREKLEELFGSAVEEDWESEEDEPEAEEKLTAPSSSQMEDSRDWLARELGMGPRA</sequence>
<name>A0AA97M5I7_9ACTN</name>
<dbReference type="Proteomes" id="UP000265719">
    <property type="component" value="Chromosome"/>
</dbReference>
<protein>
    <submittedName>
        <fullName evidence="2">TnpV protein</fullName>
    </submittedName>
</protein>
<organism evidence="2 3">
    <name type="scientific">Thermobifida halotolerans</name>
    <dbReference type="NCBI Taxonomy" id="483545"/>
    <lineage>
        <taxon>Bacteria</taxon>
        <taxon>Bacillati</taxon>
        <taxon>Actinomycetota</taxon>
        <taxon>Actinomycetes</taxon>
        <taxon>Streptosporangiales</taxon>
        <taxon>Nocardiopsidaceae</taxon>
        <taxon>Thermobifida</taxon>
    </lineage>
</organism>
<feature type="compositionally biased region" description="Acidic residues" evidence="1">
    <location>
        <begin position="89"/>
        <end position="102"/>
    </location>
</feature>
<dbReference type="RefSeq" id="WP_068690989.1">
    <property type="nucleotide sequence ID" value="NZ_CP063196.1"/>
</dbReference>
<reference evidence="2" key="1">
    <citation type="submission" date="2020-10" db="EMBL/GenBank/DDBJ databases">
        <title>De novo genome project of the cellulose decomposer Thermobifida halotolerans type strain.</title>
        <authorList>
            <person name="Nagy I."/>
            <person name="Horvath B."/>
            <person name="Kukolya J."/>
            <person name="Nagy I."/>
            <person name="Orsini M."/>
        </authorList>
    </citation>
    <scope>NUCLEOTIDE SEQUENCE</scope>
    <source>
        <strain evidence="2">DSM 44931</strain>
    </source>
</reference>
<accession>A0AA97M5I7</accession>
<feature type="region of interest" description="Disordered" evidence="1">
    <location>
        <begin position="88"/>
        <end position="131"/>
    </location>
</feature>
<evidence type="ECO:0000313" key="2">
    <source>
        <dbReference type="EMBL" id="UOE21509.1"/>
    </source>
</evidence>
<evidence type="ECO:0000256" key="1">
    <source>
        <dbReference type="SAM" id="MobiDB-lite"/>
    </source>
</evidence>